<proteinExistence type="predicted"/>
<feature type="compositionally biased region" description="Basic and acidic residues" evidence="1">
    <location>
        <begin position="132"/>
        <end position="146"/>
    </location>
</feature>
<evidence type="ECO:0000313" key="3">
    <source>
        <dbReference type="Proteomes" id="UP000199013"/>
    </source>
</evidence>
<gene>
    <name evidence="2" type="ORF">FDG2_2666</name>
</gene>
<organism evidence="2 3">
    <name type="scientific">Candidatus Protofrankia californiensis</name>
    <dbReference type="NCBI Taxonomy" id="1839754"/>
    <lineage>
        <taxon>Bacteria</taxon>
        <taxon>Bacillati</taxon>
        <taxon>Actinomycetota</taxon>
        <taxon>Actinomycetes</taxon>
        <taxon>Frankiales</taxon>
        <taxon>Frankiaceae</taxon>
        <taxon>Protofrankia</taxon>
    </lineage>
</organism>
<evidence type="ECO:0000313" key="2">
    <source>
        <dbReference type="EMBL" id="SBW22455.1"/>
    </source>
</evidence>
<dbReference type="AlphaFoldDB" id="A0A1C3NY56"/>
<evidence type="ECO:0000256" key="1">
    <source>
        <dbReference type="SAM" id="MobiDB-lite"/>
    </source>
</evidence>
<keyword evidence="3" id="KW-1185">Reference proteome</keyword>
<feature type="region of interest" description="Disordered" evidence="1">
    <location>
        <begin position="75"/>
        <end position="173"/>
    </location>
</feature>
<name>A0A1C3NY56_9ACTN</name>
<sequence length="173" mass="18223">MRRSSETKAYPLRPGEIYPSLTADQVEIGTALDTVRTAQKLADVATEQFADLVSVDLIDSTVGDNEADLRRTVGGVLSAGPYSSPSWTAARSPRSKPGKTDRCCEDSPMARALATGRPSRHAIGNPDTQACLEHDTARARSVRDTEPGVVPCRRGHQSADSGAGPSENGCGSA</sequence>
<dbReference type="EMBL" id="FLUV01001132">
    <property type="protein sequence ID" value="SBW22455.1"/>
    <property type="molecule type" value="Genomic_DNA"/>
</dbReference>
<reference evidence="3" key="1">
    <citation type="submission" date="2016-02" db="EMBL/GenBank/DDBJ databases">
        <authorList>
            <person name="Wibberg D."/>
        </authorList>
    </citation>
    <scope>NUCLEOTIDE SEQUENCE [LARGE SCALE GENOMIC DNA]</scope>
</reference>
<dbReference type="Proteomes" id="UP000199013">
    <property type="component" value="Unassembled WGS sequence"/>
</dbReference>
<protein>
    <submittedName>
        <fullName evidence="2">Uncharacterized protein</fullName>
    </submittedName>
</protein>
<accession>A0A1C3NY56</accession>